<dbReference type="InterPro" id="IPR041741">
    <property type="entry name" value="SMC3_ABC_euk"/>
</dbReference>
<sequence length="539" mass="61489">MYIKTLTIQGFKSYRDQTVVDPFSPKHNVVVGRNGSGKSNFFAAIRFVLSDAYTSMGHEERQSLLHEGASTSTTLSAYVEIVFDNSDNRFPTGRDEVILRRTIGVKKDDYSLDKKSANKADVMNLLESAGFSKSNPYYIVPQGRITALTNAKDHERLALLKEVAGTKVYEQRRTESLRIMAETDAKRDKIAELLEYIENRLEELEEEKEELKEFQEKDKERRCLEYAMYQRELEDITHALDNLENSRRDDLHNANERQDIYNNREKEIQNLERKITETRHALQDTNLSKLSSQSELNDLIRSCTELECIVEDLTAAGERSSGRREELETEVLNLNAEIAQAEAELAQLIPEWERRKEAELNEKRGLELAKGQLGALYSKQGRLSKFRTQGERDNYLRSEIASVEAFRQNQLAALQTAQQDFASSQASLQDIEARIRDAETRADEGRERAKGLNAQIANLKNESAELTERRKELWREETKLASQISHASEELRSAERSLASMMDKDTGMGLRAVKNIADRQKLTGDEIPTESSHVLAGLC</sequence>
<comment type="caution">
    <text evidence="4">The sequence shown here is derived from an EMBL/GenBank/DDBJ whole genome shotgun (WGS) entry which is preliminary data.</text>
</comment>
<reference evidence="4" key="2">
    <citation type="submission" date="2020-11" db="EMBL/GenBank/DDBJ databases">
        <authorList>
            <consortium name="DOE Joint Genome Institute"/>
            <person name="Kuo A."/>
            <person name="Miyauchi S."/>
            <person name="Kiss E."/>
            <person name="Drula E."/>
            <person name="Kohler A."/>
            <person name="Sanchez-Garcia M."/>
            <person name="Andreopoulos B."/>
            <person name="Barry K.W."/>
            <person name="Bonito G."/>
            <person name="Buee M."/>
            <person name="Carver A."/>
            <person name="Chen C."/>
            <person name="Cichocki N."/>
            <person name="Clum A."/>
            <person name="Culley D."/>
            <person name="Crous P.W."/>
            <person name="Fauchery L."/>
            <person name="Girlanda M."/>
            <person name="Hayes R."/>
            <person name="Keri Z."/>
            <person name="Labutti K."/>
            <person name="Lipzen A."/>
            <person name="Lombard V."/>
            <person name="Magnuson J."/>
            <person name="Maillard F."/>
            <person name="Morin E."/>
            <person name="Murat C."/>
            <person name="Nolan M."/>
            <person name="Ohm R."/>
            <person name="Pangilinan J."/>
            <person name="Pereira M."/>
            <person name="Perotto S."/>
            <person name="Peter M."/>
            <person name="Riley R."/>
            <person name="Sitrit Y."/>
            <person name="Stielow B."/>
            <person name="Szollosi G."/>
            <person name="Zifcakova L."/>
            <person name="Stursova M."/>
            <person name="Spatafora J.W."/>
            <person name="Tedersoo L."/>
            <person name="Vaario L.-M."/>
            <person name="Yamada A."/>
            <person name="Yan M."/>
            <person name="Wang P."/>
            <person name="Xu J."/>
            <person name="Bruns T."/>
            <person name="Baldrian P."/>
            <person name="Vilgalys R."/>
            <person name="Henrissat B."/>
            <person name="Grigoriev I.V."/>
            <person name="Hibbett D."/>
            <person name="Nagy L.G."/>
            <person name="Martin F.M."/>
        </authorList>
    </citation>
    <scope>NUCLEOTIDE SEQUENCE</scope>
    <source>
        <strain evidence="4">UH-Tt-Lm1</strain>
    </source>
</reference>
<dbReference type="FunFam" id="3.40.50.300:FF:000424">
    <property type="entry name" value="Structural maintenance of chromosomes 3"/>
    <property type="match status" value="1"/>
</dbReference>
<dbReference type="Proteomes" id="UP000736335">
    <property type="component" value="Unassembled WGS sequence"/>
</dbReference>
<dbReference type="InterPro" id="IPR003395">
    <property type="entry name" value="RecF/RecN/SMC_N"/>
</dbReference>
<organism evidence="4 5">
    <name type="scientific">Thelephora terrestris</name>
    <dbReference type="NCBI Taxonomy" id="56493"/>
    <lineage>
        <taxon>Eukaryota</taxon>
        <taxon>Fungi</taxon>
        <taxon>Dikarya</taxon>
        <taxon>Basidiomycota</taxon>
        <taxon>Agaricomycotina</taxon>
        <taxon>Agaricomycetes</taxon>
        <taxon>Thelephorales</taxon>
        <taxon>Thelephoraceae</taxon>
        <taxon>Thelephora</taxon>
    </lineage>
</organism>
<keyword evidence="4" id="KW-0378">Hydrolase</keyword>
<dbReference type="EMBL" id="WIUZ02000001">
    <property type="protein sequence ID" value="KAF9792501.1"/>
    <property type="molecule type" value="Genomic_DNA"/>
</dbReference>
<gene>
    <name evidence="4" type="ORF">BJ322DRAFT_52233</name>
</gene>
<feature type="domain" description="RecF/RecN/SMC N-terminal" evidence="3">
    <location>
        <begin position="2"/>
        <end position="322"/>
    </location>
</feature>
<feature type="coiled-coil region" evidence="2">
    <location>
        <begin position="187"/>
        <end position="288"/>
    </location>
</feature>
<evidence type="ECO:0000256" key="2">
    <source>
        <dbReference type="SAM" id="Coils"/>
    </source>
</evidence>
<keyword evidence="1" id="KW-0131">Cell cycle</keyword>
<evidence type="ECO:0000313" key="5">
    <source>
        <dbReference type="Proteomes" id="UP000736335"/>
    </source>
</evidence>
<dbReference type="GO" id="GO:0016887">
    <property type="term" value="F:ATP hydrolysis activity"/>
    <property type="evidence" value="ECO:0007669"/>
    <property type="project" value="InterPro"/>
</dbReference>
<dbReference type="AlphaFoldDB" id="A0A9P6HQE4"/>
<evidence type="ECO:0000313" key="4">
    <source>
        <dbReference type="EMBL" id="KAF9792501.1"/>
    </source>
</evidence>
<feature type="coiled-coil region" evidence="2">
    <location>
        <begin position="414"/>
        <end position="504"/>
    </location>
</feature>
<evidence type="ECO:0000256" key="1">
    <source>
        <dbReference type="ARBA" id="ARBA00023306"/>
    </source>
</evidence>
<dbReference type="PANTHER" id="PTHR43977">
    <property type="entry name" value="STRUCTURAL MAINTENANCE OF CHROMOSOMES PROTEIN 3"/>
    <property type="match status" value="1"/>
</dbReference>
<protein>
    <submittedName>
        <fullName evidence="4">P-loop containing nucleoside triphosphate hydrolase protein</fullName>
    </submittedName>
</protein>
<dbReference type="CDD" id="cd03272">
    <property type="entry name" value="ABC_SMC3_euk"/>
    <property type="match status" value="1"/>
</dbReference>
<dbReference type="InterPro" id="IPR027417">
    <property type="entry name" value="P-loop_NTPase"/>
</dbReference>
<proteinExistence type="predicted"/>
<keyword evidence="5" id="KW-1185">Reference proteome</keyword>
<keyword evidence="2" id="KW-0175">Coiled coil</keyword>
<dbReference type="SUPFAM" id="SSF52540">
    <property type="entry name" value="P-loop containing nucleoside triphosphate hydrolases"/>
    <property type="match status" value="1"/>
</dbReference>
<dbReference type="Gene3D" id="3.40.50.300">
    <property type="entry name" value="P-loop containing nucleotide triphosphate hydrolases"/>
    <property type="match status" value="1"/>
</dbReference>
<dbReference type="OrthoDB" id="431497at2759"/>
<evidence type="ECO:0000259" key="3">
    <source>
        <dbReference type="Pfam" id="PF02463"/>
    </source>
</evidence>
<dbReference type="GO" id="GO:0005524">
    <property type="term" value="F:ATP binding"/>
    <property type="evidence" value="ECO:0007669"/>
    <property type="project" value="InterPro"/>
</dbReference>
<dbReference type="Pfam" id="PF02463">
    <property type="entry name" value="SMC_N"/>
    <property type="match status" value="1"/>
</dbReference>
<name>A0A9P6HQE4_9AGAM</name>
<accession>A0A9P6HQE4</accession>
<reference evidence="4" key="1">
    <citation type="journal article" date="2020" name="Nat. Commun.">
        <title>Large-scale genome sequencing of mycorrhizal fungi provides insights into the early evolution of symbiotic traits.</title>
        <authorList>
            <person name="Miyauchi S."/>
            <person name="Kiss E."/>
            <person name="Kuo A."/>
            <person name="Drula E."/>
            <person name="Kohler A."/>
            <person name="Sanchez-Garcia M."/>
            <person name="Morin E."/>
            <person name="Andreopoulos B."/>
            <person name="Barry K.W."/>
            <person name="Bonito G."/>
            <person name="Buee M."/>
            <person name="Carver A."/>
            <person name="Chen C."/>
            <person name="Cichocki N."/>
            <person name="Clum A."/>
            <person name="Culley D."/>
            <person name="Crous P.W."/>
            <person name="Fauchery L."/>
            <person name="Girlanda M."/>
            <person name="Hayes R.D."/>
            <person name="Keri Z."/>
            <person name="LaButti K."/>
            <person name="Lipzen A."/>
            <person name="Lombard V."/>
            <person name="Magnuson J."/>
            <person name="Maillard F."/>
            <person name="Murat C."/>
            <person name="Nolan M."/>
            <person name="Ohm R.A."/>
            <person name="Pangilinan J."/>
            <person name="Pereira M.F."/>
            <person name="Perotto S."/>
            <person name="Peter M."/>
            <person name="Pfister S."/>
            <person name="Riley R."/>
            <person name="Sitrit Y."/>
            <person name="Stielow J.B."/>
            <person name="Szollosi G."/>
            <person name="Zifcakova L."/>
            <person name="Stursova M."/>
            <person name="Spatafora J.W."/>
            <person name="Tedersoo L."/>
            <person name="Vaario L.M."/>
            <person name="Yamada A."/>
            <person name="Yan M."/>
            <person name="Wang P."/>
            <person name="Xu J."/>
            <person name="Bruns T."/>
            <person name="Baldrian P."/>
            <person name="Vilgalys R."/>
            <person name="Dunand C."/>
            <person name="Henrissat B."/>
            <person name="Grigoriev I.V."/>
            <person name="Hibbett D."/>
            <person name="Nagy L.G."/>
            <person name="Martin F.M."/>
        </authorList>
    </citation>
    <scope>NUCLEOTIDE SEQUENCE</scope>
    <source>
        <strain evidence="4">UH-Tt-Lm1</strain>
    </source>
</reference>